<evidence type="ECO:0000259" key="1">
    <source>
        <dbReference type="Pfam" id="PF09361"/>
    </source>
</evidence>
<accession>A0ABW9A1V0</accession>
<dbReference type="NCBIfam" id="TIGR01841">
    <property type="entry name" value="phasin"/>
    <property type="match status" value="1"/>
</dbReference>
<sequence>MTTYNEQFSAVTKAGFDAQLAMYTQFASKAFEGMEKLVELNLKAVKSSLEESQGTAQKLFAAKDPQEFFTLSSAQAQPAVEKSIAYGRHLSGIISGTQAELTKTAESQIAEGNRKVIAMIDEAAKNAPPGSENAISMLKSTFSNLNASYEQFSKSAKQAAEVIEANVSNAVDQVTQVTAKATRATKK</sequence>
<feature type="domain" description="Phasin" evidence="1">
    <location>
        <begin position="6"/>
        <end position="109"/>
    </location>
</feature>
<protein>
    <submittedName>
        <fullName evidence="2">Phasin family protein</fullName>
    </submittedName>
</protein>
<gene>
    <name evidence="2" type="ORF">PQR62_00870</name>
</gene>
<dbReference type="Pfam" id="PF09361">
    <property type="entry name" value="Phasin_2"/>
    <property type="match status" value="1"/>
</dbReference>
<dbReference type="Proteomes" id="UP001629246">
    <property type="component" value="Unassembled WGS sequence"/>
</dbReference>
<proteinExistence type="predicted"/>
<dbReference type="InterPro" id="IPR018968">
    <property type="entry name" value="Phasin"/>
</dbReference>
<keyword evidence="3" id="KW-1185">Reference proteome</keyword>
<dbReference type="InterPro" id="IPR010127">
    <property type="entry name" value="Phasin_subfam-1"/>
</dbReference>
<evidence type="ECO:0000313" key="3">
    <source>
        <dbReference type="Proteomes" id="UP001629246"/>
    </source>
</evidence>
<evidence type="ECO:0000313" key="2">
    <source>
        <dbReference type="EMBL" id="MFL9922796.1"/>
    </source>
</evidence>
<comment type="caution">
    <text evidence="2">The sequence shown here is derived from an EMBL/GenBank/DDBJ whole genome shotgun (WGS) entry which is preliminary data.</text>
</comment>
<organism evidence="2 3">
    <name type="scientific">Herbaspirillum lusitanum</name>
    <dbReference type="NCBI Taxonomy" id="213312"/>
    <lineage>
        <taxon>Bacteria</taxon>
        <taxon>Pseudomonadati</taxon>
        <taxon>Pseudomonadota</taxon>
        <taxon>Betaproteobacteria</taxon>
        <taxon>Burkholderiales</taxon>
        <taxon>Oxalobacteraceae</taxon>
        <taxon>Herbaspirillum</taxon>
    </lineage>
</organism>
<name>A0ABW9A1V0_9BURK</name>
<dbReference type="EMBL" id="JAQQFM010000001">
    <property type="protein sequence ID" value="MFL9922796.1"/>
    <property type="molecule type" value="Genomic_DNA"/>
</dbReference>
<reference evidence="2 3" key="1">
    <citation type="journal article" date="2024" name="Chem. Sci.">
        <title>Discovery of megapolipeptins by genome mining of a Burkholderiales bacteria collection.</title>
        <authorList>
            <person name="Paulo B.S."/>
            <person name="Recchia M.J.J."/>
            <person name="Lee S."/>
            <person name="Fergusson C.H."/>
            <person name="Romanowski S.B."/>
            <person name="Hernandez A."/>
            <person name="Krull N."/>
            <person name="Liu D.Y."/>
            <person name="Cavanagh H."/>
            <person name="Bos A."/>
            <person name="Gray C.A."/>
            <person name="Murphy B.T."/>
            <person name="Linington R.G."/>
            <person name="Eustaquio A.S."/>
        </authorList>
    </citation>
    <scope>NUCLEOTIDE SEQUENCE [LARGE SCALE GENOMIC DNA]</scope>
    <source>
        <strain evidence="2 3">RL21-008-BIB-A</strain>
    </source>
</reference>
<dbReference type="RefSeq" id="WP_408153820.1">
    <property type="nucleotide sequence ID" value="NZ_JAQQFM010000001.1"/>
</dbReference>